<dbReference type="Pfam" id="PF20681">
    <property type="entry name" value="DUF6818"/>
    <property type="match status" value="1"/>
</dbReference>
<feature type="region of interest" description="Disordered" evidence="1">
    <location>
        <begin position="1"/>
        <end position="124"/>
    </location>
</feature>
<evidence type="ECO:0000259" key="2">
    <source>
        <dbReference type="Pfam" id="PF20681"/>
    </source>
</evidence>
<name>A0AA39IUQ5_9AGAR</name>
<protein>
    <recommendedName>
        <fullName evidence="2">DUF6818 domain-containing protein</fullName>
    </recommendedName>
</protein>
<accession>A0AA39IUQ5</accession>
<keyword evidence="4" id="KW-1185">Reference proteome</keyword>
<feature type="compositionally biased region" description="Polar residues" evidence="1">
    <location>
        <begin position="399"/>
        <end position="410"/>
    </location>
</feature>
<sequence>MTLPPAFGDSNQASGSNYNERIRNPFASSSHGNVDPARVPLPEDREDDFPPASKLLPTVARPAAKVAGSRHSDPKGKRRADGSPAPSSSKLVKKRKVSIPEPPAPQAEKKRGRREGAGNYRSDDLDALCDILEERLPLGGKAWNSATDEFNAWARENGRPTHAAKSLEAKFKQLVKTSKPTGDAECPPHVERAHEIEDLMNEKAGSRDLDDEDIVDVDNDLESSDEENIPVKKNTAAVQPQVRGPVARRPATDRLAGSVNTGPRRRNNAQDILQNISSVLSPDAQMARSEEFSTRSMQTTQIFTLSSQNRDLQNRIDRLQSDLAAAERARNEAEHHADRAEMMSMLHESSRGRRMTPPRRDNHVYQEVRYSDGGRARHPNTHRYTIHSADHDDDEASIRPSSPAFQSAASGLNHMLEMPEHSGGTDSPPASSSSPFTSTRRSENEDKDY</sequence>
<feature type="region of interest" description="Disordered" evidence="1">
    <location>
        <begin position="238"/>
        <end position="268"/>
    </location>
</feature>
<feature type="domain" description="DUF6818" evidence="2">
    <location>
        <begin position="137"/>
        <end position="212"/>
    </location>
</feature>
<feature type="compositionally biased region" description="Low complexity" evidence="1">
    <location>
        <begin position="422"/>
        <end position="439"/>
    </location>
</feature>
<comment type="caution">
    <text evidence="3">The sequence shown here is derived from an EMBL/GenBank/DDBJ whole genome shotgun (WGS) entry which is preliminary data.</text>
</comment>
<evidence type="ECO:0000256" key="1">
    <source>
        <dbReference type="SAM" id="MobiDB-lite"/>
    </source>
</evidence>
<evidence type="ECO:0000313" key="3">
    <source>
        <dbReference type="EMBL" id="KAK0430094.1"/>
    </source>
</evidence>
<feature type="compositionally biased region" description="Basic residues" evidence="1">
    <location>
        <begin position="376"/>
        <end position="385"/>
    </location>
</feature>
<proteinExistence type="predicted"/>
<dbReference type="EMBL" id="JAUEPT010000172">
    <property type="protein sequence ID" value="KAK0430094.1"/>
    <property type="molecule type" value="Genomic_DNA"/>
</dbReference>
<feature type="compositionally biased region" description="Basic and acidic residues" evidence="1">
    <location>
        <begin position="440"/>
        <end position="449"/>
    </location>
</feature>
<dbReference type="InterPro" id="IPR049203">
    <property type="entry name" value="DUF6818"/>
</dbReference>
<reference evidence="3" key="1">
    <citation type="submission" date="2023-06" db="EMBL/GenBank/DDBJ databases">
        <authorList>
            <consortium name="Lawrence Berkeley National Laboratory"/>
            <person name="Ahrendt S."/>
            <person name="Sahu N."/>
            <person name="Indic B."/>
            <person name="Wong-Bajracharya J."/>
            <person name="Merenyi Z."/>
            <person name="Ke H.-M."/>
            <person name="Monk M."/>
            <person name="Kocsube S."/>
            <person name="Drula E."/>
            <person name="Lipzen A."/>
            <person name="Balint B."/>
            <person name="Henrissat B."/>
            <person name="Andreopoulos B."/>
            <person name="Martin F.M."/>
            <person name="Harder C.B."/>
            <person name="Rigling D."/>
            <person name="Ford K.L."/>
            <person name="Foster G.D."/>
            <person name="Pangilinan J."/>
            <person name="Papanicolaou A."/>
            <person name="Barry K."/>
            <person name="LaButti K."/>
            <person name="Viragh M."/>
            <person name="Koriabine M."/>
            <person name="Yan M."/>
            <person name="Riley R."/>
            <person name="Champramary S."/>
            <person name="Plett K.L."/>
            <person name="Tsai I.J."/>
            <person name="Slot J."/>
            <person name="Sipos G."/>
            <person name="Plett J."/>
            <person name="Nagy L.G."/>
            <person name="Grigoriev I.V."/>
        </authorList>
    </citation>
    <scope>NUCLEOTIDE SEQUENCE</scope>
    <source>
        <strain evidence="3">FPL87.14</strain>
    </source>
</reference>
<dbReference type="Proteomes" id="UP001175226">
    <property type="component" value="Unassembled WGS sequence"/>
</dbReference>
<evidence type="ECO:0000313" key="4">
    <source>
        <dbReference type="Proteomes" id="UP001175226"/>
    </source>
</evidence>
<organism evidence="3 4">
    <name type="scientific">Armillaria borealis</name>
    <dbReference type="NCBI Taxonomy" id="47425"/>
    <lineage>
        <taxon>Eukaryota</taxon>
        <taxon>Fungi</taxon>
        <taxon>Dikarya</taxon>
        <taxon>Basidiomycota</taxon>
        <taxon>Agaricomycotina</taxon>
        <taxon>Agaricomycetes</taxon>
        <taxon>Agaricomycetidae</taxon>
        <taxon>Agaricales</taxon>
        <taxon>Marasmiineae</taxon>
        <taxon>Physalacriaceae</taxon>
        <taxon>Armillaria</taxon>
    </lineage>
</organism>
<dbReference type="PANTHER" id="PTHR34409">
    <property type="entry name" value="SET DOMAIN-CONTAINING PROTEIN"/>
    <property type="match status" value="1"/>
</dbReference>
<feature type="compositionally biased region" description="Polar residues" evidence="1">
    <location>
        <begin position="9"/>
        <end position="19"/>
    </location>
</feature>
<feature type="compositionally biased region" description="Basic and acidic residues" evidence="1">
    <location>
        <begin position="358"/>
        <end position="375"/>
    </location>
</feature>
<gene>
    <name evidence="3" type="ORF">EV421DRAFT_349627</name>
</gene>
<feature type="compositionally biased region" description="Basic and acidic residues" evidence="1">
    <location>
        <begin position="327"/>
        <end position="341"/>
    </location>
</feature>
<dbReference type="AlphaFoldDB" id="A0AA39IUQ5"/>
<feature type="region of interest" description="Disordered" evidence="1">
    <location>
        <begin position="327"/>
        <end position="449"/>
    </location>
</feature>
<feature type="compositionally biased region" description="Basic and acidic residues" evidence="1">
    <location>
        <begin position="70"/>
        <end position="81"/>
    </location>
</feature>
<dbReference type="PANTHER" id="PTHR34409:SF1">
    <property type="entry name" value="MYB-LIKE DOMAIN-CONTAINING PROTEIN"/>
    <property type="match status" value="1"/>
</dbReference>